<keyword evidence="1" id="KW-0472">Membrane</keyword>
<comment type="caution">
    <text evidence="2">The sequence shown here is derived from an EMBL/GenBank/DDBJ whole genome shotgun (WGS) entry which is preliminary data.</text>
</comment>
<protein>
    <submittedName>
        <fullName evidence="2">DUF4013 domain-containing protein</fullName>
    </submittedName>
</protein>
<feature type="transmembrane region" description="Helical" evidence="1">
    <location>
        <begin position="22"/>
        <end position="44"/>
    </location>
</feature>
<name>A0A9D1MYQ2_9CLOT</name>
<keyword evidence="1" id="KW-0812">Transmembrane</keyword>
<evidence type="ECO:0000313" key="2">
    <source>
        <dbReference type="EMBL" id="HIU91937.1"/>
    </source>
</evidence>
<feature type="transmembrane region" description="Helical" evidence="1">
    <location>
        <begin position="143"/>
        <end position="175"/>
    </location>
</feature>
<dbReference type="AlphaFoldDB" id="A0A9D1MYQ2"/>
<dbReference type="InterPro" id="IPR025098">
    <property type="entry name" value="DUF4013"/>
</dbReference>
<accession>A0A9D1MYQ2</accession>
<proteinExistence type="predicted"/>
<dbReference type="Pfam" id="PF13197">
    <property type="entry name" value="DUF4013"/>
    <property type="match status" value="1"/>
</dbReference>
<feature type="transmembrane region" description="Helical" evidence="1">
    <location>
        <begin position="106"/>
        <end position="131"/>
    </location>
</feature>
<dbReference type="EMBL" id="DVOD01000016">
    <property type="protein sequence ID" value="HIU91937.1"/>
    <property type="molecule type" value="Genomic_DNA"/>
</dbReference>
<organism evidence="2 3">
    <name type="scientific">Candidatus Limenecus avicola</name>
    <dbReference type="NCBI Taxonomy" id="2840847"/>
    <lineage>
        <taxon>Bacteria</taxon>
        <taxon>Bacillati</taxon>
        <taxon>Bacillota</taxon>
        <taxon>Clostridia</taxon>
        <taxon>Eubacteriales</taxon>
        <taxon>Clostridiaceae</taxon>
        <taxon>Clostridiaceae incertae sedis</taxon>
        <taxon>Candidatus Limenecus</taxon>
    </lineage>
</organism>
<gene>
    <name evidence="2" type="ORF">IAD26_02250</name>
</gene>
<reference evidence="2" key="2">
    <citation type="journal article" date="2021" name="PeerJ">
        <title>Extensive microbial diversity within the chicken gut microbiome revealed by metagenomics and culture.</title>
        <authorList>
            <person name="Gilroy R."/>
            <person name="Ravi A."/>
            <person name="Getino M."/>
            <person name="Pursley I."/>
            <person name="Horton D.L."/>
            <person name="Alikhan N.F."/>
            <person name="Baker D."/>
            <person name="Gharbi K."/>
            <person name="Hall N."/>
            <person name="Watson M."/>
            <person name="Adriaenssens E.M."/>
            <person name="Foster-Nyarko E."/>
            <person name="Jarju S."/>
            <person name="Secka A."/>
            <person name="Antonio M."/>
            <person name="Oren A."/>
            <person name="Chaudhuri R.R."/>
            <person name="La Ragione R."/>
            <person name="Hildebrand F."/>
            <person name="Pallen M.J."/>
        </authorList>
    </citation>
    <scope>NUCLEOTIDE SEQUENCE</scope>
    <source>
        <strain evidence="2">CHK154-7741</strain>
    </source>
</reference>
<feature type="transmembrane region" description="Helical" evidence="1">
    <location>
        <begin position="196"/>
        <end position="229"/>
    </location>
</feature>
<reference evidence="2" key="1">
    <citation type="submission" date="2020-10" db="EMBL/GenBank/DDBJ databases">
        <authorList>
            <person name="Gilroy R."/>
        </authorList>
    </citation>
    <scope>NUCLEOTIDE SEQUENCE</scope>
    <source>
        <strain evidence="2">CHK154-7741</strain>
    </source>
</reference>
<evidence type="ECO:0000256" key="1">
    <source>
        <dbReference type="SAM" id="Phobius"/>
    </source>
</evidence>
<evidence type="ECO:0000313" key="3">
    <source>
        <dbReference type="Proteomes" id="UP000886748"/>
    </source>
</evidence>
<sequence>MNLDFEKALTYIAKDPGWSNKILAGGGLLLATFAIFIIPVFLLILTTSGVIGLTSFILCFVFSIILSLVLAGYMAQTSNKRINYQNSLLPDWSEFGRFIITGLKYFVGYFLYTIPLILLTSVFAGLVITAVHGCPDCGLLNTMFFILITLIGALTLFVYILYIVFCPLMMACFFSDLKILSFVDFKKAFDMLKNNVGNYCILILLFIAISMLGQLLCSILMITIVGIIFIPIVYFYIYLVIAELCAQFVLSVRDKE</sequence>
<keyword evidence="1" id="KW-1133">Transmembrane helix</keyword>
<feature type="transmembrane region" description="Helical" evidence="1">
    <location>
        <begin position="50"/>
        <end position="75"/>
    </location>
</feature>
<dbReference type="Proteomes" id="UP000886748">
    <property type="component" value="Unassembled WGS sequence"/>
</dbReference>